<dbReference type="AlphaFoldDB" id="A0A2Z6DXY0"/>
<dbReference type="Gene3D" id="3.40.50.300">
    <property type="entry name" value="P-loop containing nucleotide triphosphate hydrolases"/>
    <property type="match status" value="2"/>
</dbReference>
<evidence type="ECO:0000256" key="10">
    <source>
        <dbReference type="ARBA" id="ARBA00023125"/>
    </source>
</evidence>
<evidence type="ECO:0000256" key="15">
    <source>
        <dbReference type="HAMAP-Rule" id="MF_01485"/>
    </source>
</evidence>
<keyword evidence="12 15" id="KW-0413">Isomerase</keyword>
<evidence type="ECO:0000256" key="5">
    <source>
        <dbReference type="ARBA" id="ARBA00022801"/>
    </source>
</evidence>
<comment type="similarity">
    <text evidence="15">Belongs to the helicase family. UvrD subfamily.</text>
</comment>
<dbReference type="EMBL" id="AP018558">
    <property type="protein sequence ID" value="BBD77356.1"/>
    <property type="molecule type" value="Genomic_DNA"/>
</dbReference>
<dbReference type="RefSeq" id="WP_119335097.1">
    <property type="nucleotide sequence ID" value="NZ_AP018558.1"/>
</dbReference>
<evidence type="ECO:0000256" key="11">
    <source>
        <dbReference type="ARBA" id="ARBA00023204"/>
    </source>
</evidence>
<comment type="catalytic activity">
    <reaction evidence="14 15">
        <text>ATP + H2O = ADP + phosphate + H(+)</text>
        <dbReference type="Rhea" id="RHEA:13065"/>
        <dbReference type="ChEBI" id="CHEBI:15377"/>
        <dbReference type="ChEBI" id="CHEBI:15378"/>
        <dbReference type="ChEBI" id="CHEBI:30616"/>
        <dbReference type="ChEBI" id="CHEBI:43474"/>
        <dbReference type="ChEBI" id="CHEBI:456216"/>
        <dbReference type="EC" id="5.6.2.4"/>
    </reaction>
</comment>
<dbReference type="Pfam" id="PF13361">
    <property type="entry name" value="UvrD_C"/>
    <property type="match status" value="1"/>
</dbReference>
<dbReference type="Gene3D" id="3.90.320.10">
    <property type="match status" value="1"/>
</dbReference>
<evidence type="ECO:0000256" key="8">
    <source>
        <dbReference type="ARBA" id="ARBA00022840"/>
    </source>
</evidence>
<accession>A0A2Z6DXY0</accession>
<name>A0A2Z6DXY0_HYDTE</name>
<feature type="region of interest" description="Nuclease activity, interacts with RecD and RecA" evidence="15">
    <location>
        <begin position="868"/>
        <end position="1143"/>
    </location>
</feature>
<dbReference type="OrthoDB" id="9810135at2"/>
<feature type="binding site" evidence="15">
    <location>
        <position position="929"/>
    </location>
    <ligand>
        <name>Mg(2+)</name>
        <dbReference type="ChEBI" id="CHEBI:18420"/>
    </ligand>
</feature>
<keyword evidence="7 15" id="KW-0269">Exonuclease</keyword>
<feature type="domain" description="UvrD-like helicase C-terminal" evidence="19">
    <location>
        <begin position="459"/>
        <end position="734"/>
    </location>
</feature>
<organism evidence="20 21">
    <name type="scientific">Hydrogenophilus thermoluteolus</name>
    <name type="common">Pseudomonas hydrogenothermophila</name>
    <dbReference type="NCBI Taxonomy" id="297"/>
    <lineage>
        <taxon>Bacteria</taxon>
        <taxon>Pseudomonadati</taxon>
        <taxon>Pseudomonadota</taxon>
        <taxon>Hydrogenophilia</taxon>
        <taxon>Hydrogenophilales</taxon>
        <taxon>Hydrogenophilaceae</taxon>
        <taxon>Hydrogenophilus</taxon>
    </lineage>
</organism>
<dbReference type="PANTHER" id="PTHR11070:SF23">
    <property type="entry name" value="RECBCD ENZYME SUBUNIT RECB"/>
    <property type="match status" value="1"/>
</dbReference>
<dbReference type="PROSITE" id="PS51217">
    <property type="entry name" value="UVRD_HELICASE_CTER"/>
    <property type="match status" value="1"/>
</dbReference>
<feature type="active site" description="For nuclease activity" evidence="15">
    <location>
        <position position="1048"/>
    </location>
</feature>
<evidence type="ECO:0000256" key="12">
    <source>
        <dbReference type="ARBA" id="ARBA00023235"/>
    </source>
</evidence>
<dbReference type="EC" id="5.6.2.4" evidence="15"/>
<gene>
    <name evidence="15" type="primary">recB</name>
    <name evidence="20" type="ORF">HPTL_1092</name>
</gene>
<evidence type="ECO:0000256" key="14">
    <source>
        <dbReference type="ARBA" id="ARBA00048988"/>
    </source>
</evidence>
<keyword evidence="11 15" id="KW-0234">DNA repair</keyword>
<dbReference type="GO" id="GO:0009338">
    <property type="term" value="C:exodeoxyribonuclease V complex"/>
    <property type="evidence" value="ECO:0007669"/>
    <property type="project" value="TreeGrafter"/>
</dbReference>
<comment type="function">
    <text evidence="15">A helicase/nuclease that prepares dsDNA breaks (DSB) for recombinational DNA repair. Binds to DSBs and unwinds DNA via a highly rapid and processive ATP-dependent bidirectional helicase activity. Unwinds dsDNA until it encounters a Chi (crossover hotspot instigator) sequence from the 3' direction. Cuts ssDNA a few nucleotides 3' to the Chi site. The properties and activities of the enzyme are changed at Chi. The Chi-altered holoenzyme produces a long 3'-ssDNA overhang and facilitates RecA-binding to the ssDNA for homologous DNA recombination and repair. Holoenzyme degrades any linearized DNA that is unable to undergo homologous recombination. In the holoenzyme this subunit contributes ATPase, 3'-5' helicase, exonuclease activity and loads RecA onto ssDNA.</text>
</comment>
<evidence type="ECO:0000256" key="7">
    <source>
        <dbReference type="ARBA" id="ARBA00022839"/>
    </source>
</evidence>
<dbReference type="InterPro" id="IPR014017">
    <property type="entry name" value="DNA_helicase_UvrD-like_C"/>
</dbReference>
<keyword evidence="1 15" id="KW-0540">Nuclease</keyword>
<dbReference type="Pfam" id="PF00580">
    <property type="entry name" value="UvrD-helicase"/>
    <property type="match status" value="1"/>
</dbReference>
<dbReference type="InterPro" id="IPR027417">
    <property type="entry name" value="P-loop_NTPase"/>
</dbReference>
<feature type="domain" description="UvrD-like helicase ATP-binding" evidence="18">
    <location>
        <begin position="1"/>
        <end position="443"/>
    </location>
</feature>
<dbReference type="GO" id="GO:0000287">
    <property type="term" value="F:magnesium ion binding"/>
    <property type="evidence" value="ECO:0007669"/>
    <property type="project" value="UniProtKB-UniRule"/>
</dbReference>
<keyword evidence="2 15" id="KW-0479">Metal-binding</keyword>
<comment type="domain">
    <text evidence="15">The N-terminal DNA-binding domain is a ssDNA-dependent ATPase and has ATP-dependent 3'-5' helicase function. This domain interacts with RecC.</text>
</comment>
<evidence type="ECO:0000256" key="3">
    <source>
        <dbReference type="ARBA" id="ARBA00022741"/>
    </source>
</evidence>
<evidence type="ECO:0000313" key="20">
    <source>
        <dbReference type="EMBL" id="BBD77356.1"/>
    </source>
</evidence>
<sequence>MQAAPFDLYNDPLLPGIHAIEASAGTGKTYTLAQLLVRLVVEKAIPIDQILVVTFTRAAAAELRERIHRRLTEVELALHTPLDDPSIVPDDPFSLWLARLDPNAARDRLRRAKGLLDLAPITTIDAFAMQVAQEEGFALGISPAATLLEDEARFDRPLIDALWQRSAVLPQLLQDAVVARYPTPDKLASDFRRLGPNARFASPPDWQTLWEAHEALHAEWPPARLRALGELSEELLCKINARSRGKVERELIAPLRAGELPIFRDATGGVLTYLEGTALPKKVPFETAFSPENRAHAVAEWRALDAALRATPPLDAVVEAWFAAQFHRWQEWRAEELVRNDRFTFDSLKRRLADRLTQTPHPPICTRLQERFAACLIDEFQDTDPDQWRVFRTIFTQSHHRLFLIGDPKQAIYGFRGANLETYFTAIDTAHHRHTLTTNYRSHPTLISGFNQLFANDANPFLDSRCVAHEIAAGRSPDALGFRLGATEMTRIRVVAVENGGDSSAEALRRAELWCLAADIVTTLETGWLWETENGARRERPVRPGDIAVLTPTNDNALAVQEALRAAGVPSVLTSRTSVWLSDTAAELIRLLEVIRNPARLPQLRALLLGPFFQWSVAQLEADEAVATIVQALEAAQRTWQREGVLAALLALFSQCGIWGTLARLPDGERRVADARHLIELLQEEASSRGRTPEALLSWARARHHGGGGTDDAQLRLERDDDAVTIVTMHSAKGLEYPIVFLYNAWRKQRSASTPLALPLPDGTRASFTEADKARYKTLAEQEARRLFYVACTRAQRHLTLYWPQRSRADNNPLDQLVGNRRSQLEASSAFYFETRVPPTHLARWQHSEDPVTLQPPAEPPHERITQGARQRTSFTALARAVTPDERETPWSRWLDEATDPFAASNVESDSSGICDPLPAGTAFGIFVHEWLETIDFTDPDWSCLEPLWLRRGLSGPIPEAALRTRLAATLAADLGGFTLQEVPRHATFREHPFLFAVDAIDLDALNALLSRLDPGWRPLPTRDTLRGYVTGVIDLIVHHKDRYSIIDYKTNRLARYDAQTLAQAVAHHRYTLQALLYTVAVDRLLARFQPGYDPHRHLGPVHYLFIRGTVAGTSHGIHTFAFPPPLLDEARRILGVAAAAYR</sequence>
<dbReference type="PANTHER" id="PTHR11070">
    <property type="entry name" value="UVRD / RECB / PCRA DNA HELICASE FAMILY MEMBER"/>
    <property type="match status" value="1"/>
</dbReference>
<feature type="region of interest" description="Disordered" evidence="17">
    <location>
        <begin position="851"/>
        <end position="870"/>
    </location>
</feature>
<reference evidence="20 21" key="1">
    <citation type="submission" date="2018-04" db="EMBL/GenBank/DDBJ databases">
        <title>Complete genome sequence of Hydrogenophilus thermoluteolus TH-1.</title>
        <authorList>
            <person name="Arai H."/>
        </authorList>
    </citation>
    <scope>NUCLEOTIDE SEQUENCE [LARGE SCALE GENOMIC DNA]</scope>
    <source>
        <strain evidence="20 21">TH-1</strain>
    </source>
</reference>
<keyword evidence="6 15" id="KW-0347">Helicase</keyword>
<evidence type="ECO:0000256" key="9">
    <source>
        <dbReference type="ARBA" id="ARBA00022842"/>
    </source>
</evidence>
<dbReference type="InterPro" id="IPR014016">
    <property type="entry name" value="UvrD-like_ATP-bd"/>
</dbReference>
<evidence type="ECO:0000256" key="17">
    <source>
        <dbReference type="SAM" id="MobiDB-lite"/>
    </source>
</evidence>
<keyword evidence="10 15" id="KW-0238">DNA-binding</keyword>
<evidence type="ECO:0000256" key="2">
    <source>
        <dbReference type="ARBA" id="ARBA00022723"/>
    </source>
</evidence>
<evidence type="ECO:0000256" key="1">
    <source>
        <dbReference type="ARBA" id="ARBA00022722"/>
    </source>
</evidence>
<dbReference type="Gene3D" id="1.10.3170.10">
    <property type="entry name" value="Recbcd, chain B, domain 2"/>
    <property type="match status" value="1"/>
</dbReference>
<dbReference type="PROSITE" id="PS51198">
    <property type="entry name" value="UVRD_HELICASE_ATP_BIND"/>
    <property type="match status" value="1"/>
</dbReference>
<comment type="catalytic activity">
    <reaction evidence="15">
        <text>Exonucleolytic cleavage (in the presence of ATP) in either 5'- to 3'- or 3'- to 5'-direction to yield 5'-phosphooligonucleotides.</text>
        <dbReference type="EC" id="3.1.11.5"/>
    </reaction>
</comment>
<keyword evidence="4 15" id="KW-0227">DNA damage</keyword>
<dbReference type="GO" id="GO:0043138">
    <property type="term" value="F:3'-5' DNA helicase activity"/>
    <property type="evidence" value="ECO:0007669"/>
    <property type="project" value="UniProtKB-UniRule"/>
</dbReference>
<comment type="cofactor">
    <cofactor evidence="15">
        <name>Mg(2+)</name>
        <dbReference type="ChEBI" id="CHEBI:18420"/>
    </cofactor>
    <text evidence="15">Binds 1 Mg(2+) ion per subunit.</text>
</comment>
<dbReference type="GO" id="GO:0000724">
    <property type="term" value="P:double-strand break repair via homologous recombination"/>
    <property type="evidence" value="ECO:0007669"/>
    <property type="project" value="UniProtKB-UniRule"/>
</dbReference>
<evidence type="ECO:0000256" key="13">
    <source>
        <dbReference type="ARBA" id="ARBA00034617"/>
    </source>
</evidence>
<evidence type="ECO:0000313" key="21">
    <source>
        <dbReference type="Proteomes" id="UP000262004"/>
    </source>
</evidence>
<keyword evidence="5 15" id="KW-0378">Hydrolase</keyword>
<dbReference type="SUPFAM" id="SSF52540">
    <property type="entry name" value="P-loop containing nucleoside triphosphate hydrolases"/>
    <property type="match status" value="1"/>
</dbReference>
<dbReference type="Gene3D" id="1.10.486.10">
    <property type="entry name" value="PCRA, domain 4"/>
    <property type="match status" value="1"/>
</dbReference>
<comment type="miscellaneous">
    <text evidence="15">In the RecBCD complex, RecB has a slow 3'-5' helicase, an exonuclease activity and loads RecA onto ssDNA, RecD has a fast 5'-3' helicase activity, while RecC stimulates the ATPase and processivity of the RecB helicase and contributes to recognition of the Chi site.</text>
</comment>
<dbReference type="InterPro" id="IPR004586">
    <property type="entry name" value="RecB"/>
</dbReference>
<dbReference type="GO" id="GO:0003677">
    <property type="term" value="F:DNA binding"/>
    <property type="evidence" value="ECO:0007669"/>
    <property type="project" value="UniProtKB-UniRule"/>
</dbReference>
<dbReference type="GO" id="GO:0005524">
    <property type="term" value="F:ATP binding"/>
    <property type="evidence" value="ECO:0007669"/>
    <property type="project" value="UniProtKB-UniRule"/>
</dbReference>
<dbReference type="GO" id="GO:0016887">
    <property type="term" value="F:ATP hydrolysis activity"/>
    <property type="evidence" value="ECO:0007669"/>
    <property type="project" value="RHEA"/>
</dbReference>
<evidence type="ECO:0000256" key="4">
    <source>
        <dbReference type="ARBA" id="ARBA00022763"/>
    </source>
</evidence>
<dbReference type="InterPro" id="IPR000212">
    <property type="entry name" value="DNA_helicase_UvrD/REP"/>
</dbReference>
<keyword evidence="9 15" id="KW-0460">Magnesium</keyword>
<comment type="domain">
    <text evidence="15">The C-terminal domain has nuclease activity and interacts with RecD. It interacts with RecA, facilitating its loading onto ssDNA.</text>
</comment>
<dbReference type="KEGG" id="htl:HPTL_1092"/>
<dbReference type="Proteomes" id="UP000262004">
    <property type="component" value="Chromosome"/>
</dbReference>
<keyword evidence="8 15" id="KW-0067">ATP-binding</keyword>
<evidence type="ECO:0000256" key="6">
    <source>
        <dbReference type="ARBA" id="ARBA00022806"/>
    </source>
</evidence>
<dbReference type="HAMAP" id="MF_01485">
    <property type="entry name" value="RecB"/>
    <property type="match status" value="1"/>
</dbReference>
<dbReference type="GO" id="GO:0008854">
    <property type="term" value="F:exodeoxyribonuclease V activity"/>
    <property type="evidence" value="ECO:0007669"/>
    <property type="project" value="UniProtKB-EC"/>
</dbReference>
<feature type="binding site" evidence="16">
    <location>
        <begin position="22"/>
        <end position="29"/>
    </location>
    <ligand>
        <name>ATP</name>
        <dbReference type="ChEBI" id="CHEBI:30616"/>
    </ligand>
</feature>
<evidence type="ECO:0000256" key="16">
    <source>
        <dbReference type="PROSITE-ProRule" id="PRU00560"/>
    </source>
</evidence>
<comment type="subunit">
    <text evidence="15">Heterotrimer of RecB, RecC and RecD. All subunits contribute to DNA-binding. Interacts with RecA.</text>
</comment>
<feature type="region of interest" description="DNA-binding and helicase activity, interacts with RecC" evidence="15">
    <location>
        <begin position="1"/>
        <end position="855"/>
    </location>
</feature>
<dbReference type="GO" id="GO:0005829">
    <property type="term" value="C:cytosol"/>
    <property type="evidence" value="ECO:0007669"/>
    <property type="project" value="TreeGrafter"/>
</dbReference>
<dbReference type="InterPro" id="IPR011604">
    <property type="entry name" value="PDDEXK-like_dom_sf"/>
</dbReference>
<feature type="binding site" evidence="15">
    <location>
        <position position="1048"/>
    </location>
    <ligand>
        <name>Mg(2+)</name>
        <dbReference type="ChEBI" id="CHEBI:18420"/>
    </ligand>
</feature>
<evidence type="ECO:0000259" key="19">
    <source>
        <dbReference type="PROSITE" id="PS51217"/>
    </source>
</evidence>
<evidence type="ECO:0000259" key="18">
    <source>
        <dbReference type="PROSITE" id="PS51198"/>
    </source>
</evidence>
<keyword evidence="21" id="KW-1185">Reference proteome</keyword>
<dbReference type="InterPro" id="IPR038726">
    <property type="entry name" value="PDDEXK_AddAB-type"/>
</dbReference>
<proteinExistence type="inferred from homology"/>
<comment type="catalytic activity">
    <reaction evidence="13 15">
        <text>Couples ATP hydrolysis with the unwinding of duplex DNA by translocating in the 3'-5' direction.</text>
        <dbReference type="EC" id="5.6.2.4"/>
    </reaction>
</comment>
<dbReference type="EC" id="3.1.11.5" evidence="15"/>
<dbReference type="SUPFAM" id="SSF52980">
    <property type="entry name" value="Restriction endonuclease-like"/>
    <property type="match status" value="1"/>
</dbReference>
<dbReference type="CDD" id="cd22352">
    <property type="entry name" value="RecB_C-like"/>
    <property type="match status" value="1"/>
</dbReference>
<keyword evidence="3 15" id="KW-0547">Nucleotide-binding</keyword>
<protein>
    <recommendedName>
        <fullName evidence="15">RecBCD enzyme subunit RecB</fullName>
        <ecNumber evidence="15">3.1.11.5</ecNumber>
        <ecNumber evidence="15">5.6.2.4</ecNumber>
    </recommendedName>
    <alternativeName>
        <fullName evidence="15">DNA 3'-5' helicase subunit RecB</fullName>
    </alternativeName>
    <alternativeName>
        <fullName evidence="15">Exonuclease V subunit RecB</fullName>
        <shortName evidence="15">ExoV subunit RecB</shortName>
    </alternativeName>
    <alternativeName>
        <fullName evidence="15">Helicase/nuclease RecBCD subunit RecB</fullName>
    </alternativeName>
</protein>
<dbReference type="InterPro" id="IPR011335">
    <property type="entry name" value="Restrct_endonuc-II-like"/>
</dbReference>
<feature type="binding site" evidence="15">
    <location>
        <position position="1035"/>
    </location>
    <ligand>
        <name>Mg(2+)</name>
        <dbReference type="ChEBI" id="CHEBI:18420"/>
    </ligand>
</feature>
<dbReference type="Pfam" id="PF12705">
    <property type="entry name" value="PDDEXK_1"/>
    <property type="match status" value="1"/>
</dbReference>